<protein>
    <recommendedName>
        <fullName evidence="5">Aromatic amino acid beta-eliminating lyase/threonine aldolase domain-containing protein</fullName>
    </recommendedName>
</protein>
<keyword evidence="7" id="KW-1185">Reference proteome</keyword>
<accession>A0AA39GFT2</accession>
<dbReference type="InterPro" id="IPR015421">
    <property type="entry name" value="PyrdxlP-dep_Trfase_major"/>
</dbReference>
<dbReference type="Proteomes" id="UP001175261">
    <property type="component" value="Unassembled WGS sequence"/>
</dbReference>
<keyword evidence="4" id="KW-0456">Lyase</keyword>
<comment type="caution">
    <text evidence="6">The sequence shown here is derived from an EMBL/GenBank/DDBJ whole genome shotgun (WGS) entry which is preliminary data.</text>
</comment>
<dbReference type="EMBL" id="JAPDFR010000005">
    <property type="protein sequence ID" value="KAK0386159.1"/>
    <property type="molecule type" value="Genomic_DNA"/>
</dbReference>
<dbReference type="Pfam" id="PF01212">
    <property type="entry name" value="Beta_elim_lyase"/>
    <property type="match status" value="1"/>
</dbReference>
<dbReference type="InterPro" id="IPR015422">
    <property type="entry name" value="PyrdxlP-dep_Trfase_small"/>
</dbReference>
<dbReference type="AlphaFoldDB" id="A0AA39GFT2"/>
<comment type="similarity">
    <text evidence="2">Belongs to the threonine aldolase family.</text>
</comment>
<evidence type="ECO:0000313" key="6">
    <source>
        <dbReference type="EMBL" id="KAK0386159.1"/>
    </source>
</evidence>
<organism evidence="6 7">
    <name type="scientific">Sarocladium strictum</name>
    <name type="common">Black bundle disease fungus</name>
    <name type="synonym">Acremonium strictum</name>
    <dbReference type="NCBI Taxonomy" id="5046"/>
    <lineage>
        <taxon>Eukaryota</taxon>
        <taxon>Fungi</taxon>
        <taxon>Dikarya</taxon>
        <taxon>Ascomycota</taxon>
        <taxon>Pezizomycotina</taxon>
        <taxon>Sordariomycetes</taxon>
        <taxon>Hypocreomycetidae</taxon>
        <taxon>Hypocreales</taxon>
        <taxon>Sarocladiaceae</taxon>
        <taxon>Sarocladium</taxon>
    </lineage>
</organism>
<dbReference type="NCBIfam" id="NF041359">
    <property type="entry name" value="GntG_guanitoxin"/>
    <property type="match status" value="1"/>
</dbReference>
<dbReference type="GO" id="GO:0006545">
    <property type="term" value="P:glycine biosynthetic process"/>
    <property type="evidence" value="ECO:0007669"/>
    <property type="project" value="TreeGrafter"/>
</dbReference>
<name>A0AA39GFT2_SARSR</name>
<dbReference type="SUPFAM" id="SSF53383">
    <property type="entry name" value="PLP-dependent transferases"/>
    <property type="match status" value="1"/>
</dbReference>
<dbReference type="InterPro" id="IPR015424">
    <property type="entry name" value="PyrdxlP-dep_Trfase"/>
</dbReference>
<sequence length="453" mass="48667">MVAVSVVAGRGSRAVAASVPTTAAVSWIQRQRFPLTAAGQGHFGHKPGRSPLFIQRGSQRSFSITMSAPTDGGSAEVHHTWIGEKSHGAFDLRSDVLTVPTPSMLAAIQNCTMKDDVFHEDPNTIDLEAHVAKMTGKEAGLFVVSGTMGNQLALRSALTQPPHSVLCDLRSHIWQYEAGGVSSLSGAMLIPINPKNGVHVTIEEVKSHIVLSDDVHACPTRVISLENTLNGMIMPLSEVRRISAFARSHGIHMHCDGARLWEAVASGAGSLPDFCAEFDTISLCFSKGLGAPVGSILVGTEKLVKHARWVRKSIGGGMRQPGLLTAAARVAVDETFGPALDGSKGLLKNTHKMAKRVEEAWTRRGGKLVHPAHTNMCWLDLEAAECQETRFVQIMKEEGLGAGGGRLVTHYQVAQRGDEVMERLERAFDRVFKGEGGGESKEKVGQGSMYTTN</sequence>
<dbReference type="GO" id="GO:0008732">
    <property type="term" value="F:L-allo-threonine aldolase activity"/>
    <property type="evidence" value="ECO:0007669"/>
    <property type="project" value="TreeGrafter"/>
</dbReference>
<proteinExistence type="inferred from homology"/>
<evidence type="ECO:0000256" key="1">
    <source>
        <dbReference type="ARBA" id="ARBA00001933"/>
    </source>
</evidence>
<dbReference type="PANTHER" id="PTHR48097">
    <property type="entry name" value="L-THREONINE ALDOLASE-RELATED"/>
    <property type="match status" value="1"/>
</dbReference>
<evidence type="ECO:0000259" key="5">
    <source>
        <dbReference type="Pfam" id="PF01212"/>
    </source>
</evidence>
<comment type="cofactor">
    <cofactor evidence="1">
        <name>pyridoxal 5'-phosphate</name>
        <dbReference type="ChEBI" id="CHEBI:597326"/>
    </cofactor>
</comment>
<evidence type="ECO:0000256" key="3">
    <source>
        <dbReference type="ARBA" id="ARBA00022898"/>
    </source>
</evidence>
<gene>
    <name evidence="6" type="ORF">NLU13_5996</name>
</gene>
<evidence type="ECO:0000256" key="2">
    <source>
        <dbReference type="ARBA" id="ARBA00006966"/>
    </source>
</evidence>
<evidence type="ECO:0000256" key="4">
    <source>
        <dbReference type="ARBA" id="ARBA00023239"/>
    </source>
</evidence>
<dbReference type="FunFam" id="3.40.640.10:FF:000030">
    <property type="entry name" value="Low-specificity L-threonine aldolase"/>
    <property type="match status" value="1"/>
</dbReference>
<dbReference type="Gene3D" id="3.40.640.10">
    <property type="entry name" value="Type I PLP-dependent aspartate aminotransferase-like (Major domain)"/>
    <property type="match status" value="1"/>
</dbReference>
<dbReference type="InterPro" id="IPR001597">
    <property type="entry name" value="ArAA_b-elim_lyase/Thr_aldolase"/>
</dbReference>
<keyword evidence="3" id="KW-0663">Pyridoxal phosphate</keyword>
<reference evidence="6" key="1">
    <citation type="submission" date="2022-10" db="EMBL/GenBank/DDBJ databases">
        <title>Determination and structural analysis of whole genome sequence of Sarocladium strictum F4-1.</title>
        <authorList>
            <person name="Hu L."/>
            <person name="Jiang Y."/>
        </authorList>
    </citation>
    <scope>NUCLEOTIDE SEQUENCE</scope>
    <source>
        <strain evidence="6">F4-1</strain>
    </source>
</reference>
<dbReference type="GO" id="GO:0006567">
    <property type="term" value="P:L-threonine catabolic process"/>
    <property type="evidence" value="ECO:0007669"/>
    <property type="project" value="TreeGrafter"/>
</dbReference>
<dbReference type="PANTHER" id="PTHR48097:SF9">
    <property type="entry name" value="L-THREONINE ALDOLASE"/>
    <property type="match status" value="1"/>
</dbReference>
<dbReference type="Gene3D" id="3.90.1150.10">
    <property type="entry name" value="Aspartate Aminotransferase, domain 1"/>
    <property type="match status" value="1"/>
</dbReference>
<dbReference type="InterPro" id="IPR023603">
    <property type="entry name" value="Low_specificity_L-TA-like"/>
</dbReference>
<feature type="domain" description="Aromatic amino acid beta-eliminating lyase/threonine aldolase" evidence="5">
    <location>
        <begin position="91"/>
        <end position="382"/>
    </location>
</feature>
<evidence type="ECO:0000313" key="7">
    <source>
        <dbReference type="Proteomes" id="UP001175261"/>
    </source>
</evidence>
<dbReference type="GO" id="GO:0005829">
    <property type="term" value="C:cytosol"/>
    <property type="evidence" value="ECO:0007669"/>
    <property type="project" value="TreeGrafter"/>
</dbReference>